<dbReference type="EMBL" id="BMAO01039088">
    <property type="protein sequence ID" value="GFR28841.1"/>
    <property type="molecule type" value="Genomic_DNA"/>
</dbReference>
<dbReference type="PANTHER" id="PTHR47326:SF1">
    <property type="entry name" value="HTH PSQ-TYPE DOMAIN-CONTAINING PROTEIN"/>
    <property type="match status" value="1"/>
</dbReference>
<evidence type="ECO:0000313" key="2">
    <source>
        <dbReference type="EMBL" id="GFR28841.1"/>
    </source>
</evidence>
<dbReference type="Proteomes" id="UP000887116">
    <property type="component" value="Unassembled WGS sequence"/>
</dbReference>
<dbReference type="Pfam" id="PF16087">
    <property type="entry name" value="DUF4817"/>
    <property type="match status" value="1"/>
</dbReference>
<dbReference type="Gene3D" id="3.30.420.10">
    <property type="entry name" value="Ribonuclease H-like superfamily/Ribonuclease H"/>
    <property type="match status" value="1"/>
</dbReference>
<dbReference type="InterPro" id="IPR032135">
    <property type="entry name" value="DUF4817"/>
</dbReference>
<accession>A0A8X6LZR5</accession>
<evidence type="ECO:0000259" key="1">
    <source>
        <dbReference type="Pfam" id="PF16087"/>
    </source>
</evidence>
<organism evidence="2 3">
    <name type="scientific">Trichonephila clavata</name>
    <name type="common">Joro spider</name>
    <name type="synonym">Nephila clavata</name>
    <dbReference type="NCBI Taxonomy" id="2740835"/>
    <lineage>
        <taxon>Eukaryota</taxon>
        <taxon>Metazoa</taxon>
        <taxon>Ecdysozoa</taxon>
        <taxon>Arthropoda</taxon>
        <taxon>Chelicerata</taxon>
        <taxon>Arachnida</taxon>
        <taxon>Araneae</taxon>
        <taxon>Araneomorphae</taxon>
        <taxon>Entelegynae</taxon>
        <taxon>Araneoidea</taxon>
        <taxon>Nephilidae</taxon>
        <taxon>Trichonephila</taxon>
    </lineage>
</organism>
<comment type="caution">
    <text evidence="2">The sequence shown here is derived from an EMBL/GenBank/DDBJ whole genome shotgun (WGS) entry which is preliminary data.</text>
</comment>
<gene>
    <name evidence="2" type="primary">AVEN_221491_1</name>
    <name evidence="2" type="ORF">TNCT_523001</name>
</gene>
<evidence type="ECO:0000313" key="3">
    <source>
        <dbReference type="Proteomes" id="UP000887116"/>
    </source>
</evidence>
<dbReference type="GO" id="GO:0003676">
    <property type="term" value="F:nucleic acid binding"/>
    <property type="evidence" value="ECO:0007669"/>
    <property type="project" value="InterPro"/>
</dbReference>
<feature type="domain" description="DUF4817" evidence="1">
    <location>
        <begin position="14"/>
        <end position="63"/>
    </location>
</feature>
<sequence length="150" mass="17449">MNSPLEALLNKMSSMQEKAYCVFEYAKTSSVTVVQRHFRTKFRKEPPHRHNISMWVKQFQDTGCFCKNKSPGRKETRPEVVERIRDSLLRSSSKSTRRAGAERQEAVLDFILQQDGASPHWNKNVCELLKERLLHRWIGHAGPQDLSCLH</sequence>
<dbReference type="PANTHER" id="PTHR47326">
    <property type="entry name" value="TRANSPOSABLE ELEMENT TC3 TRANSPOSASE-LIKE PROTEIN"/>
    <property type="match status" value="1"/>
</dbReference>
<dbReference type="InterPro" id="IPR036397">
    <property type="entry name" value="RNaseH_sf"/>
</dbReference>
<dbReference type="OrthoDB" id="6611281at2759"/>
<reference evidence="2" key="1">
    <citation type="submission" date="2020-07" db="EMBL/GenBank/DDBJ databases">
        <title>Multicomponent nature underlies the extraordinary mechanical properties of spider dragline silk.</title>
        <authorList>
            <person name="Kono N."/>
            <person name="Nakamura H."/>
            <person name="Mori M."/>
            <person name="Yoshida Y."/>
            <person name="Ohtoshi R."/>
            <person name="Malay A.D."/>
            <person name="Moran D.A.P."/>
            <person name="Tomita M."/>
            <person name="Numata K."/>
            <person name="Arakawa K."/>
        </authorList>
    </citation>
    <scope>NUCLEOTIDE SEQUENCE</scope>
</reference>
<protein>
    <submittedName>
        <fullName evidence="2">DUF4817 domain-containing protein</fullName>
    </submittedName>
</protein>
<name>A0A8X6LZR5_TRICU</name>
<keyword evidence="3" id="KW-1185">Reference proteome</keyword>
<proteinExistence type="predicted"/>
<dbReference type="AlphaFoldDB" id="A0A8X6LZR5"/>